<proteinExistence type="predicted"/>
<accession>A0A9N9K083</accession>
<name>A0A9N9K083_9GLOM</name>
<organism evidence="1 2">
    <name type="scientific">Dentiscutata erythropus</name>
    <dbReference type="NCBI Taxonomy" id="1348616"/>
    <lineage>
        <taxon>Eukaryota</taxon>
        <taxon>Fungi</taxon>
        <taxon>Fungi incertae sedis</taxon>
        <taxon>Mucoromycota</taxon>
        <taxon>Glomeromycotina</taxon>
        <taxon>Glomeromycetes</taxon>
        <taxon>Diversisporales</taxon>
        <taxon>Gigasporaceae</taxon>
        <taxon>Dentiscutata</taxon>
    </lineage>
</organism>
<feature type="non-terminal residue" evidence="1">
    <location>
        <position position="1"/>
    </location>
</feature>
<feature type="non-terminal residue" evidence="1">
    <location>
        <position position="86"/>
    </location>
</feature>
<dbReference type="EMBL" id="CAJVPY010038709">
    <property type="protein sequence ID" value="CAG8804188.1"/>
    <property type="molecule type" value="Genomic_DNA"/>
</dbReference>
<reference evidence="1" key="1">
    <citation type="submission" date="2021-06" db="EMBL/GenBank/DDBJ databases">
        <authorList>
            <person name="Kallberg Y."/>
            <person name="Tangrot J."/>
            <person name="Rosling A."/>
        </authorList>
    </citation>
    <scope>NUCLEOTIDE SEQUENCE</scope>
    <source>
        <strain evidence="1">MA453B</strain>
    </source>
</reference>
<dbReference type="AlphaFoldDB" id="A0A9N9K083"/>
<evidence type="ECO:0000313" key="2">
    <source>
        <dbReference type="Proteomes" id="UP000789405"/>
    </source>
</evidence>
<evidence type="ECO:0000313" key="1">
    <source>
        <dbReference type="EMBL" id="CAG8804188.1"/>
    </source>
</evidence>
<dbReference type="Proteomes" id="UP000789405">
    <property type="component" value="Unassembled WGS sequence"/>
</dbReference>
<keyword evidence="2" id="KW-1185">Reference proteome</keyword>
<protein>
    <submittedName>
        <fullName evidence="1">10191_t:CDS:1</fullName>
    </submittedName>
</protein>
<dbReference type="OrthoDB" id="10426542at2759"/>
<gene>
    <name evidence="1" type="ORF">DERYTH_LOCUS24045</name>
</gene>
<comment type="caution">
    <text evidence="1">The sequence shown here is derived from an EMBL/GenBank/DDBJ whole genome shotgun (WGS) entry which is preliminary data.</text>
</comment>
<sequence length="86" mass="10307">TFWFRFPYFNSNVIDDFFSPHFHGNFNKNFNQLINYWEKEKENLDTVRKWLSYSRLVKFLGLTSAVLAVLNRNQNEKMSNTATSFA</sequence>